<evidence type="ECO:0000313" key="2">
    <source>
        <dbReference type="Proteomes" id="UP000228987"/>
    </source>
</evidence>
<name>A0A2A5CCJ6_9GAMM</name>
<evidence type="ECO:0000313" key="1">
    <source>
        <dbReference type="EMBL" id="PCJ41180.1"/>
    </source>
</evidence>
<proteinExistence type="predicted"/>
<dbReference type="EMBL" id="NVWI01000006">
    <property type="protein sequence ID" value="PCJ41180.1"/>
    <property type="molecule type" value="Genomic_DNA"/>
</dbReference>
<reference evidence="2" key="1">
    <citation type="submission" date="2017-08" db="EMBL/GenBank/DDBJ databases">
        <title>A dynamic microbial community with high functional redundancy inhabits the cold, oxic subseafloor aquifer.</title>
        <authorList>
            <person name="Tully B.J."/>
            <person name="Wheat C.G."/>
            <person name="Glazer B.T."/>
            <person name="Huber J.A."/>
        </authorList>
    </citation>
    <scope>NUCLEOTIDE SEQUENCE [LARGE SCALE GENOMIC DNA]</scope>
</reference>
<protein>
    <recommendedName>
        <fullName evidence="3">IrrE N-terminal-like domain-containing protein</fullName>
    </recommendedName>
</protein>
<organism evidence="1 2">
    <name type="scientific">SAR86 cluster bacterium</name>
    <dbReference type="NCBI Taxonomy" id="2030880"/>
    <lineage>
        <taxon>Bacteria</taxon>
        <taxon>Pseudomonadati</taxon>
        <taxon>Pseudomonadota</taxon>
        <taxon>Gammaproteobacteria</taxon>
        <taxon>SAR86 cluster</taxon>
    </lineage>
</organism>
<gene>
    <name evidence="1" type="ORF">COA71_09055</name>
</gene>
<sequence>MSYKDLYHHRQTLPFYVKKTEILKLAQQYSDKKAMLVRTGKLTSDVLRGLYLSVEDPRRLKINYAQGVNIIFFARDEGNNKCWQRLVIMKEAMHLFDNALESASTSEDFNYLLDDIVMGAPGPKSAGMRSEGIAFWRALSLFLPEEERSSISQRRANGELSDEEIAERVKMPLQHAPQLFGPHYKAYLEIVLAG</sequence>
<dbReference type="Proteomes" id="UP000228987">
    <property type="component" value="Unassembled WGS sequence"/>
</dbReference>
<accession>A0A2A5CCJ6</accession>
<evidence type="ECO:0008006" key="3">
    <source>
        <dbReference type="Google" id="ProtNLM"/>
    </source>
</evidence>
<comment type="caution">
    <text evidence="1">The sequence shown here is derived from an EMBL/GenBank/DDBJ whole genome shotgun (WGS) entry which is preliminary data.</text>
</comment>
<dbReference type="AlphaFoldDB" id="A0A2A5CCJ6"/>